<gene>
    <name evidence="1" type="ORF">PM001_LOCUS153</name>
    <name evidence="2" type="ORF">PM001_LOCUS26794</name>
</gene>
<dbReference type="Proteomes" id="UP001162060">
    <property type="component" value="Unassembled WGS sequence"/>
</dbReference>
<dbReference type="EMBL" id="CAKLBY020000003">
    <property type="protein sequence ID" value="CAK7891287.1"/>
    <property type="molecule type" value="Genomic_DNA"/>
</dbReference>
<accession>A0AAV1V3W6</accession>
<evidence type="ECO:0000313" key="2">
    <source>
        <dbReference type="EMBL" id="CAK7941644.1"/>
    </source>
</evidence>
<reference evidence="2" key="1">
    <citation type="submission" date="2024-01" db="EMBL/GenBank/DDBJ databases">
        <authorList>
            <person name="Webb A."/>
        </authorList>
    </citation>
    <scope>NUCLEOTIDE SEQUENCE</scope>
    <source>
        <strain evidence="2">Pm1</strain>
    </source>
</reference>
<evidence type="ECO:0000313" key="3">
    <source>
        <dbReference type="Proteomes" id="UP001162060"/>
    </source>
</evidence>
<proteinExistence type="predicted"/>
<dbReference type="EMBL" id="CAKLBY020000264">
    <property type="protein sequence ID" value="CAK7941644.1"/>
    <property type="molecule type" value="Genomic_DNA"/>
</dbReference>
<sequence length="59" mass="6696">MRRSKRGTTTEPVHFLHRVLSRYKYREGSTTEVSLEVIGTLMAFVVVLDQSVVVEGSLE</sequence>
<organism evidence="2 3">
    <name type="scientific">Peronospora matthiolae</name>
    <dbReference type="NCBI Taxonomy" id="2874970"/>
    <lineage>
        <taxon>Eukaryota</taxon>
        <taxon>Sar</taxon>
        <taxon>Stramenopiles</taxon>
        <taxon>Oomycota</taxon>
        <taxon>Peronosporomycetes</taxon>
        <taxon>Peronosporales</taxon>
        <taxon>Peronosporaceae</taxon>
        <taxon>Peronospora</taxon>
    </lineage>
</organism>
<comment type="caution">
    <text evidence="2">The sequence shown here is derived from an EMBL/GenBank/DDBJ whole genome shotgun (WGS) entry which is preliminary data.</text>
</comment>
<dbReference type="AlphaFoldDB" id="A0AAV1V3W6"/>
<protein>
    <submittedName>
        <fullName evidence="2">Uncharacterized protein</fullName>
    </submittedName>
</protein>
<evidence type="ECO:0000313" key="1">
    <source>
        <dbReference type="EMBL" id="CAK7891287.1"/>
    </source>
</evidence>
<name>A0AAV1V3W6_9STRA</name>